<dbReference type="InterPro" id="IPR003016">
    <property type="entry name" value="2-oxoA_DH_lipoyl-BS"/>
</dbReference>
<keyword evidence="16" id="KW-1185">Reference proteome</keyword>
<keyword evidence="9 11" id="KW-0012">Acyltransferase</keyword>
<dbReference type="EC" id="2.3.1.61" evidence="4 11"/>
<comment type="cofactor">
    <cofactor evidence="11">
        <name>(R)-lipoate</name>
        <dbReference type="ChEBI" id="CHEBI:83088"/>
    </cofactor>
    <text evidence="11">Binds 1 lipoyl cofactor covalently.</text>
</comment>
<dbReference type="PANTHER" id="PTHR43416:SF5">
    <property type="entry name" value="DIHYDROLIPOYLLYSINE-RESIDUE SUCCINYLTRANSFERASE COMPONENT OF 2-OXOGLUTARATE DEHYDROGENASE COMPLEX, MITOCHONDRIAL"/>
    <property type="match status" value="1"/>
</dbReference>
<evidence type="ECO:0000256" key="7">
    <source>
        <dbReference type="ARBA" id="ARBA00022679"/>
    </source>
</evidence>
<evidence type="ECO:0000256" key="4">
    <source>
        <dbReference type="ARBA" id="ARBA00012945"/>
    </source>
</evidence>
<evidence type="ECO:0000256" key="6">
    <source>
        <dbReference type="ARBA" id="ARBA00022532"/>
    </source>
</evidence>
<dbReference type="Pfam" id="PF00198">
    <property type="entry name" value="2-oxoacid_dh"/>
    <property type="match status" value="1"/>
</dbReference>
<dbReference type="GO" id="GO:0033512">
    <property type="term" value="P:L-lysine catabolic process to acetyl-CoA via saccharopine"/>
    <property type="evidence" value="ECO:0007669"/>
    <property type="project" value="UniProtKB-UniRule"/>
</dbReference>
<dbReference type="Pfam" id="PF02817">
    <property type="entry name" value="E3_binding"/>
    <property type="match status" value="1"/>
</dbReference>
<dbReference type="InterPro" id="IPR004167">
    <property type="entry name" value="PSBD"/>
</dbReference>
<dbReference type="NCBIfam" id="NF004309">
    <property type="entry name" value="PRK05704.1"/>
    <property type="match status" value="1"/>
</dbReference>
<evidence type="ECO:0000259" key="14">
    <source>
        <dbReference type="PROSITE" id="PS51826"/>
    </source>
</evidence>
<evidence type="ECO:0000256" key="8">
    <source>
        <dbReference type="ARBA" id="ARBA00022823"/>
    </source>
</evidence>
<comment type="similarity">
    <text evidence="3 11">Belongs to the 2-oxoacid dehydrogenase family.</text>
</comment>
<dbReference type="InterPro" id="IPR036625">
    <property type="entry name" value="E3-bd_dom_sf"/>
</dbReference>
<dbReference type="EMBL" id="CP037422">
    <property type="protein sequence ID" value="QDU07884.1"/>
    <property type="molecule type" value="Genomic_DNA"/>
</dbReference>
<keyword evidence="8 11" id="KW-0450">Lipoyl</keyword>
<comment type="catalytic activity">
    <reaction evidence="10 11">
        <text>N(6)-[(R)-dihydrolipoyl]-L-lysyl-[protein] + succinyl-CoA = N(6)-[(R)-S(8)-succinyldihydrolipoyl]-L-lysyl-[protein] + CoA</text>
        <dbReference type="Rhea" id="RHEA:15213"/>
        <dbReference type="Rhea" id="RHEA-COMP:10475"/>
        <dbReference type="Rhea" id="RHEA-COMP:20092"/>
        <dbReference type="ChEBI" id="CHEBI:57287"/>
        <dbReference type="ChEBI" id="CHEBI:57292"/>
        <dbReference type="ChEBI" id="CHEBI:83100"/>
        <dbReference type="ChEBI" id="CHEBI:83120"/>
        <dbReference type="EC" id="2.3.1.61"/>
    </reaction>
</comment>
<gene>
    <name evidence="15" type="primary">sucB</name>
    <name evidence="15" type="ORF">V202x_12450</name>
</gene>
<evidence type="ECO:0000313" key="15">
    <source>
        <dbReference type="EMBL" id="QDU07884.1"/>
    </source>
</evidence>
<name>A0A517WRJ9_9PLAN</name>
<dbReference type="InterPro" id="IPR011053">
    <property type="entry name" value="Single_hybrid_motif"/>
</dbReference>
<dbReference type="InterPro" id="IPR023213">
    <property type="entry name" value="CAT-like_dom_sf"/>
</dbReference>
<dbReference type="GO" id="GO:0004149">
    <property type="term" value="F:dihydrolipoyllysine-residue succinyltransferase activity"/>
    <property type="evidence" value="ECO:0007669"/>
    <property type="project" value="UniProtKB-UniRule"/>
</dbReference>
<comment type="function">
    <text evidence="1 11">E2 component of the 2-oxoglutarate dehydrogenase (OGDH) complex which catalyzes the second step in the conversion of 2-oxoglutarate to succinyl-CoA and CO(2).</text>
</comment>
<keyword evidence="7 11" id="KW-0808">Transferase</keyword>
<evidence type="ECO:0000256" key="11">
    <source>
        <dbReference type="RuleBase" id="RU361138"/>
    </source>
</evidence>
<dbReference type="UniPathway" id="UPA00868">
    <property type="reaction ID" value="UER00840"/>
</dbReference>
<evidence type="ECO:0000256" key="10">
    <source>
        <dbReference type="ARBA" id="ARBA00052761"/>
    </source>
</evidence>
<reference evidence="15 16" key="1">
    <citation type="submission" date="2019-03" db="EMBL/GenBank/DDBJ databases">
        <title>Deep-cultivation of Planctomycetes and their phenomic and genomic characterization uncovers novel biology.</title>
        <authorList>
            <person name="Wiegand S."/>
            <person name="Jogler M."/>
            <person name="Boedeker C."/>
            <person name="Pinto D."/>
            <person name="Vollmers J."/>
            <person name="Rivas-Marin E."/>
            <person name="Kohn T."/>
            <person name="Peeters S.H."/>
            <person name="Heuer A."/>
            <person name="Rast P."/>
            <person name="Oberbeckmann S."/>
            <person name="Bunk B."/>
            <person name="Jeske O."/>
            <person name="Meyerdierks A."/>
            <person name="Storesund J.E."/>
            <person name="Kallscheuer N."/>
            <person name="Luecker S."/>
            <person name="Lage O.M."/>
            <person name="Pohl T."/>
            <person name="Merkel B.J."/>
            <person name="Hornburger P."/>
            <person name="Mueller R.-W."/>
            <person name="Bruemmer F."/>
            <person name="Labrenz M."/>
            <person name="Spormann A.M."/>
            <person name="Op den Camp H."/>
            <person name="Overmann J."/>
            <person name="Amann R."/>
            <person name="Jetten M.S.M."/>
            <person name="Mascher T."/>
            <person name="Medema M.H."/>
            <person name="Devos D.P."/>
            <person name="Kaster A.-K."/>
            <person name="Ovreas L."/>
            <person name="Rohde M."/>
            <person name="Galperin M.Y."/>
            <person name="Jogler C."/>
        </authorList>
    </citation>
    <scope>NUCLEOTIDE SEQUENCE [LARGE SCALE GENOMIC DNA]</scope>
    <source>
        <strain evidence="15 16">V202</strain>
    </source>
</reference>
<dbReference type="PANTHER" id="PTHR43416">
    <property type="entry name" value="DIHYDROLIPOYLLYSINE-RESIDUE SUCCINYLTRANSFERASE COMPONENT OF 2-OXOGLUTARATE DEHYDROGENASE COMPLEX, MITOCHONDRIAL-RELATED"/>
    <property type="match status" value="1"/>
</dbReference>
<accession>A0A517WRJ9</accession>
<dbReference type="SUPFAM" id="SSF51230">
    <property type="entry name" value="Single hybrid motif"/>
    <property type="match status" value="1"/>
</dbReference>
<evidence type="ECO:0000313" key="16">
    <source>
        <dbReference type="Proteomes" id="UP000318384"/>
    </source>
</evidence>
<feature type="region of interest" description="Disordered" evidence="12">
    <location>
        <begin position="80"/>
        <end position="116"/>
    </location>
</feature>
<dbReference type="InterPro" id="IPR050537">
    <property type="entry name" value="2-oxoacid_dehydrogenase"/>
</dbReference>
<dbReference type="Gene3D" id="4.10.320.10">
    <property type="entry name" value="E3-binding domain"/>
    <property type="match status" value="1"/>
</dbReference>
<dbReference type="Proteomes" id="UP000318384">
    <property type="component" value="Chromosome"/>
</dbReference>
<dbReference type="RefSeq" id="WP_145172156.1">
    <property type="nucleotide sequence ID" value="NZ_CP037422.1"/>
</dbReference>
<evidence type="ECO:0000256" key="5">
    <source>
        <dbReference type="ARBA" id="ARBA00019511"/>
    </source>
</evidence>
<dbReference type="SUPFAM" id="SSF47005">
    <property type="entry name" value="Peripheral subunit-binding domain of 2-oxo acid dehydrogenase complex"/>
    <property type="match status" value="1"/>
</dbReference>
<dbReference type="CDD" id="cd06849">
    <property type="entry name" value="lipoyl_domain"/>
    <property type="match status" value="1"/>
</dbReference>
<evidence type="ECO:0000256" key="1">
    <source>
        <dbReference type="ARBA" id="ARBA00004052"/>
    </source>
</evidence>
<organism evidence="15 16">
    <name type="scientific">Gimesia aquarii</name>
    <dbReference type="NCBI Taxonomy" id="2527964"/>
    <lineage>
        <taxon>Bacteria</taxon>
        <taxon>Pseudomonadati</taxon>
        <taxon>Planctomycetota</taxon>
        <taxon>Planctomycetia</taxon>
        <taxon>Planctomycetales</taxon>
        <taxon>Planctomycetaceae</taxon>
        <taxon>Gimesia</taxon>
    </lineage>
</organism>
<dbReference type="AlphaFoldDB" id="A0A517WRJ9"/>
<dbReference type="OrthoDB" id="9805770at2"/>
<dbReference type="Gene3D" id="2.40.50.100">
    <property type="match status" value="1"/>
</dbReference>
<dbReference type="PROSITE" id="PS00189">
    <property type="entry name" value="LIPOYL"/>
    <property type="match status" value="1"/>
</dbReference>
<evidence type="ECO:0000256" key="9">
    <source>
        <dbReference type="ARBA" id="ARBA00023315"/>
    </source>
</evidence>
<dbReference type="Gene3D" id="3.30.559.10">
    <property type="entry name" value="Chloramphenicol acetyltransferase-like domain"/>
    <property type="match status" value="1"/>
</dbReference>
<dbReference type="InterPro" id="IPR000089">
    <property type="entry name" value="Biotin_lipoyl"/>
</dbReference>
<evidence type="ECO:0000256" key="2">
    <source>
        <dbReference type="ARBA" id="ARBA00005145"/>
    </source>
</evidence>
<sequence>MSIEIKVPSVGESITEVQIGAWHAEEGKWVAQDSEIVELETDKATFDVPAPLDGNIVEILKKPGETASVGEVIGYLEEAERPAGIDEPEPAKTPPKSEAASAPSKAKEATSNSEERVMPAAARVMAEKGIKSSDIAGTGPGGRILKEDVLNHQGSAASDNGTFREEEIVPMSPIRKKIAERLVEAQSNAALLTTFNEVDMSAVMDLRSQYKEMFLKKYDVKLGFMSFFVKAVVDALNLFPQVNAEIRGTDLVFRNYYDIGIAVGGGKGLVVPILRNAERLSFAEIELKISDFGQRARNNKISLDELQGGTFTITNGGVYGSLLSTPIVNPPQSGVLGMHGIQERPVAIDGQVVIRPMMYIALTYDHRVVDGREAVVFLKRIKEALEEPTRMLMEV</sequence>
<feature type="compositionally biased region" description="Basic and acidic residues" evidence="12">
    <location>
        <begin position="105"/>
        <end position="116"/>
    </location>
</feature>
<dbReference type="GO" id="GO:0006099">
    <property type="term" value="P:tricarboxylic acid cycle"/>
    <property type="evidence" value="ECO:0007669"/>
    <property type="project" value="UniProtKB-UniRule"/>
</dbReference>
<feature type="compositionally biased region" description="Low complexity" evidence="12">
    <location>
        <begin position="94"/>
        <end position="104"/>
    </location>
</feature>
<dbReference type="NCBIfam" id="TIGR01347">
    <property type="entry name" value="sucB"/>
    <property type="match status" value="1"/>
</dbReference>
<dbReference type="InterPro" id="IPR001078">
    <property type="entry name" value="2-oxoacid_DH_actylTfrase"/>
</dbReference>
<evidence type="ECO:0000256" key="3">
    <source>
        <dbReference type="ARBA" id="ARBA00007317"/>
    </source>
</evidence>
<dbReference type="GO" id="GO:0005829">
    <property type="term" value="C:cytosol"/>
    <property type="evidence" value="ECO:0007669"/>
    <property type="project" value="TreeGrafter"/>
</dbReference>
<evidence type="ECO:0000256" key="12">
    <source>
        <dbReference type="SAM" id="MobiDB-lite"/>
    </source>
</evidence>
<proteinExistence type="inferred from homology"/>
<dbReference type="SUPFAM" id="SSF52777">
    <property type="entry name" value="CoA-dependent acyltransferases"/>
    <property type="match status" value="1"/>
</dbReference>
<feature type="domain" description="Peripheral subunit-binding (PSBD)" evidence="14">
    <location>
        <begin position="116"/>
        <end position="153"/>
    </location>
</feature>
<dbReference type="InterPro" id="IPR006255">
    <property type="entry name" value="SucB"/>
</dbReference>
<dbReference type="PROSITE" id="PS51826">
    <property type="entry name" value="PSBD"/>
    <property type="match status" value="1"/>
</dbReference>
<dbReference type="Pfam" id="PF00364">
    <property type="entry name" value="Biotin_lipoyl"/>
    <property type="match status" value="1"/>
</dbReference>
<protein>
    <recommendedName>
        <fullName evidence="5 11">Dihydrolipoyllysine-residue succinyltransferase component of 2-oxoglutarate dehydrogenase complex</fullName>
        <ecNumber evidence="4 11">2.3.1.61</ecNumber>
    </recommendedName>
    <alternativeName>
        <fullName evidence="11">2-oxoglutarate dehydrogenase complex component E2</fullName>
    </alternativeName>
</protein>
<keyword evidence="6 11" id="KW-0816">Tricarboxylic acid cycle</keyword>
<comment type="pathway">
    <text evidence="2 11">Amino-acid degradation; L-lysine degradation via saccharopine pathway; glutaryl-CoA from L-lysine: step 6/6.</text>
</comment>
<feature type="domain" description="Lipoyl-binding" evidence="13">
    <location>
        <begin position="2"/>
        <end position="77"/>
    </location>
</feature>
<dbReference type="GO" id="GO:0045252">
    <property type="term" value="C:oxoglutarate dehydrogenase complex"/>
    <property type="evidence" value="ECO:0007669"/>
    <property type="project" value="UniProtKB-UniRule"/>
</dbReference>
<dbReference type="PROSITE" id="PS50968">
    <property type="entry name" value="BIOTINYL_LIPOYL"/>
    <property type="match status" value="1"/>
</dbReference>
<evidence type="ECO:0000259" key="13">
    <source>
        <dbReference type="PROSITE" id="PS50968"/>
    </source>
</evidence>